<dbReference type="PROSITE" id="PS50287">
    <property type="entry name" value="SRCR_2"/>
    <property type="match status" value="1"/>
</dbReference>
<name>A0ABM7U050_9BURK</name>
<evidence type="ECO:0000259" key="1">
    <source>
        <dbReference type="PROSITE" id="PS50287"/>
    </source>
</evidence>
<dbReference type="Pfam" id="PF04972">
    <property type="entry name" value="BON"/>
    <property type="match status" value="1"/>
</dbReference>
<reference evidence="3 4" key="1">
    <citation type="journal article" date="2022" name="Front. Microbiol.">
        <title>Identification and characterization of a novel class of self-sufficient cytochrome P450 hydroxylase involved in cyclohexanecarboxylate degradation in Paraburkholderia terrae strain KU-64.</title>
        <authorList>
            <person name="Yamamoto T."/>
            <person name="Hasegawa Y."/>
            <person name="Iwaki H."/>
        </authorList>
    </citation>
    <scope>NUCLEOTIDE SEQUENCE [LARGE SCALE GENOMIC DNA]</scope>
    <source>
        <strain evidence="3 4">KU-64</strain>
    </source>
</reference>
<dbReference type="EMBL" id="AP024958">
    <property type="protein sequence ID" value="BCZ84527.1"/>
    <property type="molecule type" value="Genomic_DNA"/>
</dbReference>
<evidence type="ECO:0000313" key="4">
    <source>
        <dbReference type="Proteomes" id="UP001319874"/>
    </source>
</evidence>
<evidence type="ECO:0000313" key="3">
    <source>
        <dbReference type="EMBL" id="BCZ84527.1"/>
    </source>
</evidence>
<dbReference type="PROSITE" id="PS50914">
    <property type="entry name" value="BON"/>
    <property type="match status" value="1"/>
</dbReference>
<evidence type="ECO:0000259" key="2">
    <source>
        <dbReference type="PROSITE" id="PS50914"/>
    </source>
</evidence>
<proteinExistence type="predicted"/>
<protein>
    <recommendedName>
        <fullName evidence="5">BON domain-containing protein</fullName>
    </recommendedName>
</protein>
<accession>A0ABM7U050</accession>
<feature type="domain" description="SRCR" evidence="1">
    <location>
        <begin position="23"/>
        <end position="74"/>
    </location>
</feature>
<keyword evidence="4" id="KW-1185">Reference proteome</keyword>
<organism evidence="3 4">
    <name type="scientific">Paraburkholderia terrae</name>
    <dbReference type="NCBI Taxonomy" id="311230"/>
    <lineage>
        <taxon>Bacteria</taxon>
        <taxon>Pseudomonadati</taxon>
        <taxon>Pseudomonadota</taxon>
        <taxon>Betaproteobacteria</taxon>
        <taxon>Burkholderiales</taxon>
        <taxon>Burkholderiaceae</taxon>
        <taxon>Paraburkholderia</taxon>
    </lineage>
</organism>
<sequence length="74" mass="8001">MVRQSLLADEVKANIAACMPEFTRLVDGKMAIHARDGVVRLTGIVASRTEKTSVCNAAWDTAGVRWVVDELSLG</sequence>
<dbReference type="InterPro" id="IPR007055">
    <property type="entry name" value="BON_dom"/>
</dbReference>
<gene>
    <name evidence="3" type="ORF">PTKU64_82020</name>
</gene>
<dbReference type="InterPro" id="IPR001190">
    <property type="entry name" value="SRCR"/>
</dbReference>
<dbReference type="Gene3D" id="3.30.1340.30">
    <property type="match status" value="1"/>
</dbReference>
<dbReference type="Proteomes" id="UP001319874">
    <property type="component" value="Chromosome 4"/>
</dbReference>
<feature type="domain" description="BON" evidence="2">
    <location>
        <begin position="7"/>
        <end position="74"/>
    </location>
</feature>
<evidence type="ECO:0008006" key="5">
    <source>
        <dbReference type="Google" id="ProtNLM"/>
    </source>
</evidence>